<feature type="compositionally biased region" description="Acidic residues" evidence="1">
    <location>
        <begin position="275"/>
        <end position="288"/>
    </location>
</feature>
<sequence>MDSHVATTAPEDPAFPSTAMSPVMSTANDEDGTQDLDFAIPAKSFPKFQDLPIEIRLMIWKLALPPRIVNMEPYQPKRMVSRVSNNCSIENGFWEDFFDAPDVAKQLLDNPSIHSLNQGPWNLWTVQASCPSIIGVLNASHEARDLANSQGYSRTFGMHGTRPSIVFSARVDTFYISWTELGQFLESSYWEHAWDLDRVENLALGDLPYGFSDGSFIDAEIIDEILDMAQFKNLKRITLVIEYDVEDDRSDLVFMSLADVQSAKDSAIADRASQEDEDDNGSNDNEDQDKEREKVDQGENSEEDDNTTAIETLPMMDPDDHGTESDISDDDESDNESDDGSEDDGDSEPWERSVDYSNIGSYDFEKANLAQWLMRGVDVPRKYPHLRHLKFDRMIVTTRAHKAEFRSAEEWFGAKQKRLRLIIGNSTMKRVIAHPETTVQDLITVHQSMQFLRPSEAPAKGCFQDKDLDPSTRVLEIDGIRDGDWLYIYGMYNGQWESSSG</sequence>
<evidence type="ECO:0000256" key="1">
    <source>
        <dbReference type="SAM" id="MobiDB-lite"/>
    </source>
</evidence>
<dbReference type="Proteomes" id="UP000184330">
    <property type="component" value="Unassembled WGS sequence"/>
</dbReference>
<feature type="compositionally biased region" description="Acidic residues" evidence="1">
    <location>
        <begin position="326"/>
        <end position="348"/>
    </location>
</feature>
<feature type="region of interest" description="Disordered" evidence="1">
    <location>
        <begin position="264"/>
        <end position="354"/>
    </location>
</feature>
<feature type="compositionally biased region" description="Polar residues" evidence="1">
    <location>
        <begin position="18"/>
        <end position="27"/>
    </location>
</feature>
<gene>
    <name evidence="3" type="ORF">PAC_12903</name>
</gene>
<protein>
    <recommendedName>
        <fullName evidence="2">2EXR domain-containing protein</fullName>
    </recommendedName>
</protein>
<evidence type="ECO:0000313" key="3">
    <source>
        <dbReference type="EMBL" id="CZR63006.1"/>
    </source>
</evidence>
<evidence type="ECO:0000313" key="4">
    <source>
        <dbReference type="Proteomes" id="UP000184330"/>
    </source>
</evidence>
<reference evidence="3 4" key="1">
    <citation type="submission" date="2016-03" db="EMBL/GenBank/DDBJ databases">
        <authorList>
            <person name="Ploux O."/>
        </authorList>
    </citation>
    <scope>NUCLEOTIDE SEQUENCE [LARGE SCALE GENOMIC DNA]</scope>
    <source>
        <strain evidence="3 4">UAMH 11012</strain>
    </source>
</reference>
<keyword evidence="4" id="KW-1185">Reference proteome</keyword>
<feature type="domain" description="2EXR" evidence="2">
    <location>
        <begin position="45"/>
        <end position="174"/>
    </location>
</feature>
<dbReference type="PANTHER" id="PTHR35910:SF6">
    <property type="entry name" value="2EXR DOMAIN-CONTAINING PROTEIN"/>
    <property type="match status" value="1"/>
</dbReference>
<dbReference type="EMBL" id="FJOG01000022">
    <property type="protein sequence ID" value="CZR63006.1"/>
    <property type="molecule type" value="Genomic_DNA"/>
</dbReference>
<organism evidence="3 4">
    <name type="scientific">Phialocephala subalpina</name>
    <dbReference type="NCBI Taxonomy" id="576137"/>
    <lineage>
        <taxon>Eukaryota</taxon>
        <taxon>Fungi</taxon>
        <taxon>Dikarya</taxon>
        <taxon>Ascomycota</taxon>
        <taxon>Pezizomycotina</taxon>
        <taxon>Leotiomycetes</taxon>
        <taxon>Helotiales</taxon>
        <taxon>Mollisiaceae</taxon>
        <taxon>Phialocephala</taxon>
        <taxon>Phialocephala fortinii species complex</taxon>
    </lineage>
</organism>
<evidence type="ECO:0000259" key="2">
    <source>
        <dbReference type="Pfam" id="PF20150"/>
    </source>
</evidence>
<dbReference type="AlphaFoldDB" id="A0A1L7XDE0"/>
<dbReference type="InterPro" id="IPR045518">
    <property type="entry name" value="2EXR"/>
</dbReference>
<dbReference type="OrthoDB" id="3540486at2759"/>
<dbReference type="Pfam" id="PF20150">
    <property type="entry name" value="2EXR"/>
    <property type="match status" value="1"/>
</dbReference>
<proteinExistence type="predicted"/>
<feature type="region of interest" description="Disordered" evidence="1">
    <location>
        <begin position="1"/>
        <end position="32"/>
    </location>
</feature>
<accession>A0A1L7XDE0</accession>
<name>A0A1L7XDE0_9HELO</name>
<dbReference type="PANTHER" id="PTHR35910">
    <property type="entry name" value="2EXR DOMAIN-CONTAINING PROTEIN"/>
    <property type="match status" value="1"/>
</dbReference>